<evidence type="ECO:0000313" key="2">
    <source>
        <dbReference type="EMBL" id="WAR14213.1"/>
    </source>
</evidence>
<reference evidence="2" key="1">
    <citation type="submission" date="2022-11" db="EMBL/GenBank/DDBJ databases">
        <title>Centuries of genome instability and evolution in soft-shell clam transmissible cancer (bioRxiv).</title>
        <authorList>
            <person name="Hart S.F.M."/>
            <person name="Yonemitsu M.A."/>
            <person name="Giersch R.M."/>
            <person name="Beal B.F."/>
            <person name="Arriagada G."/>
            <person name="Davis B.W."/>
            <person name="Ostrander E.A."/>
            <person name="Goff S.P."/>
            <person name="Metzger M.J."/>
        </authorList>
    </citation>
    <scope>NUCLEOTIDE SEQUENCE</scope>
    <source>
        <strain evidence="2">MELC-2E11</strain>
        <tissue evidence="2">Siphon/mantle</tissue>
    </source>
</reference>
<evidence type="ECO:0000256" key="1">
    <source>
        <dbReference type="SAM" id="MobiDB-lite"/>
    </source>
</evidence>
<accession>A0ABY7F0E5</accession>
<organism evidence="2 3">
    <name type="scientific">Mya arenaria</name>
    <name type="common">Soft-shell clam</name>
    <dbReference type="NCBI Taxonomy" id="6604"/>
    <lineage>
        <taxon>Eukaryota</taxon>
        <taxon>Metazoa</taxon>
        <taxon>Spiralia</taxon>
        <taxon>Lophotrochozoa</taxon>
        <taxon>Mollusca</taxon>
        <taxon>Bivalvia</taxon>
        <taxon>Autobranchia</taxon>
        <taxon>Heteroconchia</taxon>
        <taxon>Euheterodonta</taxon>
        <taxon>Imparidentia</taxon>
        <taxon>Neoheterodontei</taxon>
        <taxon>Myida</taxon>
        <taxon>Myoidea</taxon>
        <taxon>Myidae</taxon>
        <taxon>Mya</taxon>
    </lineage>
</organism>
<dbReference type="EMBL" id="CP111020">
    <property type="protein sequence ID" value="WAR14213.1"/>
    <property type="molecule type" value="Genomic_DNA"/>
</dbReference>
<dbReference type="Gene3D" id="1.25.40.180">
    <property type="match status" value="1"/>
</dbReference>
<evidence type="ECO:0008006" key="4">
    <source>
        <dbReference type="Google" id="ProtNLM"/>
    </source>
</evidence>
<dbReference type="Proteomes" id="UP001164746">
    <property type="component" value="Chromosome 9"/>
</dbReference>
<feature type="compositionally biased region" description="Polar residues" evidence="1">
    <location>
        <begin position="55"/>
        <end position="64"/>
    </location>
</feature>
<gene>
    <name evidence="2" type="ORF">MAR_004318</name>
</gene>
<proteinExistence type="predicted"/>
<keyword evidence="3" id="KW-1185">Reference proteome</keyword>
<sequence length="64" mass="7494">MVNFRAVLLTRCQREFGKPSNPGFATKREEFAKCEDESKKKRLKRELYNEEAEAQRSSLGNIRT</sequence>
<protein>
    <recommendedName>
        <fullName evidence="4">COX assembly mitochondrial protein</fullName>
    </recommendedName>
</protein>
<feature type="region of interest" description="Disordered" evidence="1">
    <location>
        <begin position="44"/>
        <end position="64"/>
    </location>
</feature>
<name>A0ABY7F0E5_MYAAR</name>
<evidence type="ECO:0000313" key="3">
    <source>
        <dbReference type="Proteomes" id="UP001164746"/>
    </source>
</evidence>